<feature type="compositionally biased region" description="Acidic residues" evidence="6">
    <location>
        <begin position="137"/>
        <end position="150"/>
    </location>
</feature>
<comment type="caution">
    <text evidence="7">The sequence shown here is derived from an EMBL/GenBank/DDBJ whole genome shotgun (WGS) entry which is preliminary data.</text>
</comment>
<accession>A0AAN9VRS4</accession>
<dbReference type="PANTHER" id="PTHR10507:SF0">
    <property type="entry name" value="CELL DIVISION CONTROL PROTEIN 45 HOMOLOG"/>
    <property type="match status" value="1"/>
</dbReference>
<keyword evidence="3" id="KW-0235">DNA replication</keyword>
<dbReference type="GO" id="GO:0003688">
    <property type="term" value="F:DNA replication origin binding"/>
    <property type="evidence" value="ECO:0007669"/>
    <property type="project" value="TreeGrafter"/>
</dbReference>
<keyword evidence="5" id="KW-0131">Cell cycle</keyword>
<comment type="subcellular location">
    <subcellularLocation>
        <location evidence="1">Nucleus</location>
    </subcellularLocation>
</comment>
<evidence type="ECO:0000256" key="3">
    <source>
        <dbReference type="ARBA" id="ARBA00022705"/>
    </source>
</evidence>
<reference evidence="7 8" key="1">
    <citation type="submission" date="2024-03" db="EMBL/GenBank/DDBJ databases">
        <title>The genome assembly and annotation of the cricket Gryllus longicercus Weissman &amp; Gray.</title>
        <authorList>
            <person name="Szrajer S."/>
            <person name="Gray D."/>
            <person name="Ylla G."/>
        </authorList>
    </citation>
    <scope>NUCLEOTIDE SEQUENCE [LARGE SCALE GENOMIC DNA]</scope>
    <source>
        <strain evidence="7">DAG 2021-001</strain>
        <tissue evidence="7">Whole body minus gut</tissue>
    </source>
</reference>
<evidence type="ECO:0000256" key="5">
    <source>
        <dbReference type="ARBA" id="ARBA00023306"/>
    </source>
</evidence>
<dbReference type="EMBL" id="JAZDUA010000170">
    <property type="protein sequence ID" value="KAK7865622.1"/>
    <property type="molecule type" value="Genomic_DNA"/>
</dbReference>
<dbReference type="Pfam" id="PF02724">
    <property type="entry name" value="CDC45"/>
    <property type="match status" value="1"/>
</dbReference>
<name>A0AAN9VRS4_9ORTH</name>
<evidence type="ECO:0000313" key="7">
    <source>
        <dbReference type="EMBL" id="KAK7865622.1"/>
    </source>
</evidence>
<comment type="similarity">
    <text evidence="2">Belongs to the CDC45 family.</text>
</comment>
<dbReference type="InterPro" id="IPR003874">
    <property type="entry name" value="CDC45"/>
</dbReference>
<proteinExistence type="inferred from homology"/>
<feature type="region of interest" description="Disordered" evidence="6">
    <location>
        <begin position="124"/>
        <end position="172"/>
    </location>
</feature>
<feature type="compositionally biased region" description="Basic and acidic residues" evidence="6">
    <location>
        <begin position="151"/>
        <end position="166"/>
    </location>
</feature>
<gene>
    <name evidence="7" type="ORF">R5R35_009788</name>
</gene>
<evidence type="ECO:0000256" key="2">
    <source>
        <dbReference type="ARBA" id="ARBA00010727"/>
    </source>
</evidence>
<dbReference type="Proteomes" id="UP001378592">
    <property type="component" value="Unassembled WGS sequence"/>
</dbReference>
<keyword evidence="8" id="KW-1185">Reference proteome</keyword>
<dbReference type="GO" id="GO:1902977">
    <property type="term" value="P:mitotic DNA replication preinitiation complex assembly"/>
    <property type="evidence" value="ECO:0007669"/>
    <property type="project" value="TreeGrafter"/>
</dbReference>
<dbReference type="GO" id="GO:0003682">
    <property type="term" value="F:chromatin binding"/>
    <property type="evidence" value="ECO:0007669"/>
    <property type="project" value="TreeGrafter"/>
</dbReference>
<dbReference type="GO" id="GO:0003697">
    <property type="term" value="F:single-stranded DNA binding"/>
    <property type="evidence" value="ECO:0007669"/>
    <property type="project" value="TreeGrafter"/>
</dbReference>
<keyword evidence="4" id="KW-0539">Nucleus</keyword>
<evidence type="ECO:0000256" key="6">
    <source>
        <dbReference type="SAM" id="MobiDB-lite"/>
    </source>
</evidence>
<evidence type="ECO:0008006" key="9">
    <source>
        <dbReference type="Google" id="ProtNLM"/>
    </source>
</evidence>
<organism evidence="7 8">
    <name type="scientific">Gryllus longicercus</name>
    <dbReference type="NCBI Taxonomy" id="2509291"/>
    <lineage>
        <taxon>Eukaryota</taxon>
        <taxon>Metazoa</taxon>
        <taxon>Ecdysozoa</taxon>
        <taxon>Arthropoda</taxon>
        <taxon>Hexapoda</taxon>
        <taxon>Insecta</taxon>
        <taxon>Pterygota</taxon>
        <taxon>Neoptera</taxon>
        <taxon>Polyneoptera</taxon>
        <taxon>Orthoptera</taxon>
        <taxon>Ensifera</taxon>
        <taxon>Gryllidea</taxon>
        <taxon>Grylloidea</taxon>
        <taxon>Gryllidae</taxon>
        <taxon>Gryllinae</taxon>
        <taxon>Gryllus</taxon>
    </lineage>
</organism>
<dbReference type="PANTHER" id="PTHR10507">
    <property type="entry name" value="CDC45-RELATED PROTEIN"/>
    <property type="match status" value="1"/>
</dbReference>
<protein>
    <recommendedName>
        <fullName evidence="9">Cell division control protein 45 homolog</fullName>
    </recommendedName>
</protein>
<evidence type="ECO:0000256" key="4">
    <source>
        <dbReference type="ARBA" id="ARBA00023242"/>
    </source>
</evidence>
<evidence type="ECO:0000313" key="8">
    <source>
        <dbReference type="Proteomes" id="UP001378592"/>
    </source>
</evidence>
<evidence type="ECO:0000256" key="1">
    <source>
        <dbReference type="ARBA" id="ARBA00004123"/>
    </source>
</evidence>
<dbReference type="AlphaFoldDB" id="A0AAN9VRS4"/>
<feature type="compositionally biased region" description="Basic and acidic residues" evidence="6">
    <location>
        <begin position="124"/>
        <end position="136"/>
    </location>
</feature>
<dbReference type="GO" id="GO:0031261">
    <property type="term" value="C:DNA replication preinitiation complex"/>
    <property type="evidence" value="ECO:0007669"/>
    <property type="project" value="TreeGrafter"/>
</dbReference>
<sequence length="567" mass="65054">MHISNLKNEFYQPLIGNKILLLVHYDVDAVCACKILQYLFRSDHISYTLVPVRGVEELKYAFLSFCKEVKYVLFVNCGGTIDLIDTLEPENSIVFFVLDAHRPTDVCNVYSPDQVKLLVPRSDDEKIPHPSEIFRDESDEDDDDDDESGDEGDRQDRRRQKAEEAMRKRREKRQWEENRNHVLFSYTQYSYYGRSSAVVMYELAWRMSKDTNDLLWLAIVGATEQMLLAKVDYQRYVLETGFLQSHVQRLSHHSDNQSNEDDVGNILTGVKITFGKDLQLALYRHWTVEASLRYSRYSATKLRLWTLRGESKVQELLAEIGLPLVQSRQKFTSMNMILRKEFPESMEKLGEKYNMDRIMTATFFLQYGYRGRFCAFDFVYGVLALLESRAKDKSLSTCFMEALDSLSRSNKHVLEDGIEKCKTILVSIFKQVQSLLEMRQVISAGPFLYLVLQEGTLDVQLYSSPLCLGLLAQFALEAYVGSSRSKKAASQPLIASAPLDPEKGTCLLLGIPPVADESSNNFFGKAFEQAGERISARMNMDYFDTSIIQLKTEDRPKFLDALTSLLL</sequence>
<dbReference type="GO" id="GO:0000727">
    <property type="term" value="P:double-strand break repair via break-induced replication"/>
    <property type="evidence" value="ECO:0007669"/>
    <property type="project" value="TreeGrafter"/>
</dbReference>
<dbReference type="GO" id="GO:0006270">
    <property type="term" value="P:DNA replication initiation"/>
    <property type="evidence" value="ECO:0007669"/>
    <property type="project" value="InterPro"/>
</dbReference>